<dbReference type="Gene3D" id="3.40.1000.10">
    <property type="entry name" value="Mog1/PsbP, alpha/beta/alpha sandwich"/>
    <property type="match status" value="1"/>
</dbReference>
<dbReference type="PANTHER" id="PTHR31407:SF38">
    <property type="entry name" value="PSBP DOMAIN-CONTAINING PROTEIN 4, CHLOROPLASTIC"/>
    <property type="match status" value="1"/>
</dbReference>
<name>A0A833V2Y1_9POAL</name>
<dbReference type="GO" id="GO:0005509">
    <property type="term" value="F:calcium ion binding"/>
    <property type="evidence" value="ECO:0007669"/>
    <property type="project" value="InterPro"/>
</dbReference>
<accession>A0A833V2Y1</accession>
<gene>
    <name evidence="2" type="ORF">FCM35_KLT13888</name>
</gene>
<protein>
    <submittedName>
        <fullName evidence="2">PsbP domain-containing protein 4</fullName>
    </submittedName>
</protein>
<proteinExistence type="predicted"/>
<dbReference type="GO" id="GO:0015979">
    <property type="term" value="P:photosynthesis"/>
    <property type="evidence" value="ECO:0007669"/>
    <property type="project" value="InterPro"/>
</dbReference>
<evidence type="ECO:0000259" key="1">
    <source>
        <dbReference type="Pfam" id="PF01789"/>
    </source>
</evidence>
<keyword evidence="3" id="KW-1185">Reference proteome</keyword>
<reference evidence="2" key="1">
    <citation type="submission" date="2020-01" db="EMBL/GenBank/DDBJ databases">
        <title>Genome sequence of Kobresia littledalei, the first chromosome-level genome in the family Cyperaceae.</title>
        <authorList>
            <person name="Qu G."/>
        </authorList>
    </citation>
    <scope>NUCLEOTIDE SEQUENCE</scope>
    <source>
        <strain evidence="2">C.B.Clarke</strain>
        <tissue evidence="2">Leaf</tissue>
    </source>
</reference>
<dbReference type="InterPro" id="IPR002683">
    <property type="entry name" value="PsbP_C"/>
</dbReference>
<sequence>MNTAFASTPCFCFRESKRLEHIRGFRRTEVCTRAEKRNIGSEIVGGEEEKEIGRRHALIAGFSMASSWFVLDYPGEALAVKQGLLAGRIPGLSDPDERGFRTYRRPDDKSGGHGVGWSPIIPYSFKVPDGWAEVPVSIADLGGTEIDLRFASPQEGRLFVVVAPVRRFADIDGDATIEQIGPPERVIDAFGPEVVGENVEGKVLAMETAEHSGRTYYQFEVESPHALITAAAAGNRLYLFTVTGSGLQWKKHYKDLKEIASSFRVV</sequence>
<dbReference type="OrthoDB" id="496416at2759"/>
<dbReference type="InterPro" id="IPR016123">
    <property type="entry name" value="Mog1/PsbP_a/b/a-sand"/>
</dbReference>
<dbReference type="SUPFAM" id="SSF55724">
    <property type="entry name" value="Mog1p/PsbP-like"/>
    <property type="match status" value="1"/>
</dbReference>
<dbReference type="Pfam" id="PF01789">
    <property type="entry name" value="PsbP"/>
    <property type="match status" value="1"/>
</dbReference>
<dbReference type="EMBL" id="SWLB01000026">
    <property type="protein sequence ID" value="KAF3321672.1"/>
    <property type="molecule type" value="Genomic_DNA"/>
</dbReference>
<evidence type="ECO:0000313" key="3">
    <source>
        <dbReference type="Proteomes" id="UP000623129"/>
    </source>
</evidence>
<dbReference type="GO" id="GO:0009654">
    <property type="term" value="C:photosystem II oxygen evolving complex"/>
    <property type="evidence" value="ECO:0007669"/>
    <property type="project" value="InterPro"/>
</dbReference>
<comment type="caution">
    <text evidence="2">The sequence shown here is derived from an EMBL/GenBank/DDBJ whole genome shotgun (WGS) entry which is preliminary data.</text>
</comment>
<dbReference type="GO" id="GO:0019898">
    <property type="term" value="C:extrinsic component of membrane"/>
    <property type="evidence" value="ECO:0007669"/>
    <property type="project" value="InterPro"/>
</dbReference>
<dbReference type="Proteomes" id="UP000623129">
    <property type="component" value="Unassembled WGS sequence"/>
</dbReference>
<feature type="domain" description="PsbP C-terminal" evidence="1">
    <location>
        <begin position="123"/>
        <end position="265"/>
    </location>
</feature>
<dbReference type="AlphaFoldDB" id="A0A833V2Y1"/>
<organism evidence="2 3">
    <name type="scientific">Carex littledalei</name>
    <dbReference type="NCBI Taxonomy" id="544730"/>
    <lineage>
        <taxon>Eukaryota</taxon>
        <taxon>Viridiplantae</taxon>
        <taxon>Streptophyta</taxon>
        <taxon>Embryophyta</taxon>
        <taxon>Tracheophyta</taxon>
        <taxon>Spermatophyta</taxon>
        <taxon>Magnoliopsida</taxon>
        <taxon>Liliopsida</taxon>
        <taxon>Poales</taxon>
        <taxon>Cyperaceae</taxon>
        <taxon>Cyperoideae</taxon>
        <taxon>Cariceae</taxon>
        <taxon>Carex</taxon>
        <taxon>Carex subgen. Euthyceras</taxon>
    </lineage>
</organism>
<dbReference type="PANTHER" id="PTHR31407">
    <property type="match status" value="1"/>
</dbReference>
<evidence type="ECO:0000313" key="2">
    <source>
        <dbReference type="EMBL" id="KAF3321672.1"/>
    </source>
</evidence>